<dbReference type="InterPro" id="IPR036875">
    <property type="entry name" value="Znf_CCHC_sf"/>
</dbReference>
<dbReference type="SUPFAM" id="SSF57756">
    <property type="entry name" value="Retrovirus zinc finger-like domains"/>
    <property type="match status" value="1"/>
</dbReference>
<feature type="domain" description="CCHC-type" evidence="3">
    <location>
        <begin position="140"/>
        <end position="155"/>
    </location>
</feature>
<organism evidence="4 5">
    <name type="scientific">Vitis vinifera</name>
    <name type="common">Grape</name>
    <dbReference type="NCBI Taxonomy" id="29760"/>
    <lineage>
        <taxon>Eukaryota</taxon>
        <taxon>Viridiplantae</taxon>
        <taxon>Streptophyta</taxon>
        <taxon>Embryophyta</taxon>
        <taxon>Tracheophyta</taxon>
        <taxon>Spermatophyta</taxon>
        <taxon>Magnoliopsida</taxon>
        <taxon>eudicotyledons</taxon>
        <taxon>Gunneridae</taxon>
        <taxon>Pentapetalae</taxon>
        <taxon>rosids</taxon>
        <taxon>Vitales</taxon>
        <taxon>Vitaceae</taxon>
        <taxon>Viteae</taxon>
        <taxon>Vitis</taxon>
    </lineage>
</organism>
<dbReference type="eggNOG" id="KOG0017">
    <property type="taxonomic scope" value="Eukaryota"/>
</dbReference>
<dbReference type="Proteomes" id="UP000009183">
    <property type="component" value="Chromosome 5"/>
</dbReference>
<dbReference type="InParanoid" id="F6I4B9"/>
<protein>
    <recommendedName>
        <fullName evidence="3">CCHC-type domain-containing protein</fullName>
    </recommendedName>
</protein>
<dbReference type="GO" id="GO:0003676">
    <property type="term" value="F:nucleic acid binding"/>
    <property type="evidence" value="ECO:0007669"/>
    <property type="project" value="InterPro"/>
</dbReference>
<keyword evidence="1" id="KW-0862">Zinc</keyword>
<dbReference type="PaxDb" id="29760-VIT_05s0062g00060.t01"/>
<dbReference type="AlphaFoldDB" id="F6I4B9"/>
<feature type="region of interest" description="Disordered" evidence="2">
    <location>
        <begin position="146"/>
        <end position="201"/>
    </location>
</feature>
<dbReference type="Pfam" id="PF00098">
    <property type="entry name" value="zf-CCHC"/>
    <property type="match status" value="1"/>
</dbReference>
<evidence type="ECO:0000313" key="5">
    <source>
        <dbReference type="Proteomes" id="UP000009183"/>
    </source>
</evidence>
<feature type="region of interest" description="Disordered" evidence="2">
    <location>
        <begin position="93"/>
        <end position="128"/>
    </location>
</feature>
<accession>F6I4B9</accession>
<dbReference type="SMART" id="SM00343">
    <property type="entry name" value="ZnF_C2HC"/>
    <property type="match status" value="1"/>
</dbReference>
<sequence length="201" mass="22802">MVKELYGKQPEGMNDMDWKDLEVKVVATIRLRLIISDLKQIDVKFEDKDKALMLLNYLPVSSTYENLVTTLMWGKETLDLEEITSALLGLNQRKKANDESSQGEGLMAKRNQERERNKFRSELSNNKSRFESKKIKDIQCYKCGKKGHMKRDCPEKKKRGSVSENKEGSLKSGNVVAEEDSESGDGDMLSVSSSSDHLTDS</sequence>
<evidence type="ECO:0000256" key="2">
    <source>
        <dbReference type="SAM" id="MobiDB-lite"/>
    </source>
</evidence>
<feature type="compositionally biased region" description="Basic and acidic residues" evidence="2">
    <location>
        <begin position="110"/>
        <end position="121"/>
    </location>
</feature>
<evidence type="ECO:0000313" key="4">
    <source>
        <dbReference type="EMBL" id="CCB61756.1"/>
    </source>
</evidence>
<dbReference type="HOGENOM" id="CLU_1362538_0_0_1"/>
<feature type="compositionally biased region" description="Low complexity" evidence="2">
    <location>
        <begin position="186"/>
        <end position="201"/>
    </location>
</feature>
<evidence type="ECO:0000259" key="3">
    <source>
        <dbReference type="PROSITE" id="PS50158"/>
    </source>
</evidence>
<dbReference type="InterPro" id="IPR001878">
    <property type="entry name" value="Znf_CCHC"/>
</dbReference>
<dbReference type="EMBL" id="FN596745">
    <property type="protein sequence ID" value="CCB61756.1"/>
    <property type="molecule type" value="Genomic_DNA"/>
</dbReference>
<gene>
    <name evidence="4" type="ordered locus">VIT_05s0062g00060</name>
</gene>
<reference evidence="5" key="1">
    <citation type="journal article" date="2007" name="Nature">
        <title>The grapevine genome sequence suggests ancestral hexaploidization in major angiosperm phyla.</title>
        <authorList>
            <consortium name="The French-Italian Public Consortium for Grapevine Genome Characterization."/>
            <person name="Jaillon O."/>
            <person name="Aury J.-M."/>
            <person name="Noel B."/>
            <person name="Policriti A."/>
            <person name="Clepet C."/>
            <person name="Casagrande A."/>
            <person name="Choisne N."/>
            <person name="Aubourg S."/>
            <person name="Vitulo N."/>
            <person name="Jubin C."/>
            <person name="Vezzi A."/>
            <person name="Legeai F."/>
            <person name="Hugueney P."/>
            <person name="Dasilva C."/>
            <person name="Horner D."/>
            <person name="Mica E."/>
            <person name="Jublot D."/>
            <person name="Poulain J."/>
            <person name="Bruyere C."/>
            <person name="Billault A."/>
            <person name="Segurens B."/>
            <person name="Gouyvenoux M."/>
            <person name="Ugarte E."/>
            <person name="Cattonaro F."/>
            <person name="Anthouard V."/>
            <person name="Vico V."/>
            <person name="Del Fabbro C."/>
            <person name="Alaux M."/>
            <person name="Di Gaspero G."/>
            <person name="Dumas V."/>
            <person name="Felice N."/>
            <person name="Paillard S."/>
            <person name="Juman I."/>
            <person name="Moroldo M."/>
            <person name="Scalabrin S."/>
            <person name="Canaguier A."/>
            <person name="Le Clainche I."/>
            <person name="Malacrida G."/>
            <person name="Durand E."/>
            <person name="Pesole G."/>
            <person name="Laucou V."/>
            <person name="Chatelet P."/>
            <person name="Merdinoglu D."/>
            <person name="Delledonne M."/>
            <person name="Pezzotti M."/>
            <person name="Lecharny A."/>
            <person name="Scarpelli C."/>
            <person name="Artiguenave F."/>
            <person name="Pe M.E."/>
            <person name="Valle G."/>
            <person name="Morgante M."/>
            <person name="Caboche M."/>
            <person name="Adam-Blondon A.-F."/>
            <person name="Weissenbach J."/>
            <person name="Quetier F."/>
            <person name="Wincker P."/>
        </authorList>
    </citation>
    <scope>NUCLEOTIDE SEQUENCE [LARGE SCALE GENOMIC DNA]</scope>
    <source>
        <strain evidence="5">cv. Pinot noir / PN40024</strain>
    </source>
</reference>
<dbReference type="Gene3D" id="4.10.60.10">
    <property type="entry name" value="Zinc finger, CCHC-type"/>
    <property type="match status" value="1"/>
</dbReference>
<keyword evidence="5" id="KW-1185">Reference proteome</keyword>
<dbReference type="Pfam" id="PF14223">
    <property type="entry name" value="Retrotran_gag_2"/>
    <property type="match status" value="1"/>
</dbReference>
<proteinExistence type="predicted"/>
<dbReference type="PROSITE" id="PS50158">
    <property type="entry name" value="ZF_CCHC"/>
    <property type="match status" value="1"/>
</dbReference>
<dbReference type="GO" id="GO:0008270">
    <property type="term" value="F:zinc ion binding"/>
    <property type="evidence" value="ECO:0007669"/>
    <property type="project" value="UniProtKB-KW"/>
</dbReference>
<keyword evidence="1" id="KW-0863">Zinc-finger</keyword>
<keyword evidence="1" id="KW-0479">Metal-binding</keyword>
<evidence type="ECO:0000256" key="1">
    <source>
        <dbReference type="PROSITE-ProRule" id="PRU00047"/>
    </source>
</evidence>
<name>F6I4B9_VITVI</name>